<dbReference type="InParanoid" id="Q4UDD7"/>
<proteinExistence type="inferred from homology"/>
<dbReference type="Gene3D" id="1.10.1740.10">
    <property type="match status" value="1"/>
</dbReference>
<organism evidence="20 21">
    <name type="scientific">Theileria annulata</name>
    <dbReference type="NCBI Taxonomy" id="5874"/>
    <lineage>
        <taxon>Eukaryota</taxon>
        <taxon>Sar</taxon>
        <taxon>Alveolata</taxon>
        <taxon>Apicomplexa</taxon>
        <taxon>Aconoidasida</taxon>
        <taxon>Piroplasmida</taxon>
        <taxon>Theileriidae</taxon>
        <taxon>Theileria</taxon>
    </lineage>
</organism>
<evidence type="ECO:0000313" key="21">
    <source>
        <dbReference type="Proteomes" id="UP000001950"/>
    </source>
</evidence>
<dbReference type="UniPathway" id="UPA00056">
    <property type="reaction ID" value="UER00092"/>
</dbReference>
<dbReference type="SUPFAM" id="SSF55347">
    <property type="entry name" value="Glyceraldehyde-3-phosphate dehydrogenase-like, C-terminal domain"/>
    <property type="match status" value="1"/>
</dbReference>
<dbReference type="HAMAP" id="MF_00183">
    <property type="entry name" value="DXP_reductoisom"/>
    <property type="match status" value="1"/>
</dbReference>
<keyword evidence="14" id="KW-0414">Isoprene biosynthesis</keyword>
<reference evidence="20 21" key="1">
    <citation type="journal article" date="2005" name="Science">
        <title>Genome of the host-cell transforming parasite Theileria annulata compared with T. parva.</title>
        <authorList>
            <person name="Pain A."/>
            <person name="Renauld H."/>
            <person name="Berriman M."/>
            <person name="Murphy L."/>
            <person name="Yeats C.A."/>
            <person name="Weir W."/>
            <person name="Kerhornou A."/>
            <person name="Aslett M."/>
            <person name="Bishop R."/>
            <person name="Bouchier C."/>
            <person name="Cochet M."/>
            <person name="Coulson R.M.R."/>
            <person name="Cronin A."/>
            <person name="de Villiers E.P."/>
            <person name="Fraser A."/>
            <person name="Fosker N."/>
            <person name="Gardner M."/>
            <person name="Goble A."/>
            <person name="Griffiths-Jones S."/>
            <person name="Harris D.E."/>
            <person name="Katzer F."/>
            <person name="Larke N."/>
            <person name="Lord A."/>
            <person name="Maser P."/>
            <person name="McKellar S."/>
            <person name="Mooney P."/>
            <person name="Morton F."/>
            <person name="Nene V."/>
            <person name="O'Neil S."/>
            <person name="Price C."/>
            <person name="Quail M.A."/>
            <person name="Rabbinowitsch E."/>
            <person name="Rawlings N.D."/>
            <person name="Rutter S."/>
            <person name="Saunders D."/>
            <person name="Seeger K."/>
            <person name="Shah T."/>
            <person name="Squares R."/>
            <person name="Squares S."/>
            <person name="Tivey A."/>
            <person name="Walker A.R."/>
            <person name="Woodward J."/>
            <person name="Dobbelaere D.A.E."/>
            <person name="Langsley G."/>
            <person name="Rajandream M.A."/>
            <person name="McKeever D."/>
            <person name="Shiels B."/>
            <person name="Tait A."/>
            <person name="Barrell B.G."/>
            <person name="Hall N."/>
        </authorList>
    </citation>
    <scope>NUCLEOTIDE SEQUENCE [LARGE SCALE GENOMIC DNA]</scope>
    <source>
        <strain evidence="21">Ankara</strain>
    </source>
</reference>
<keyword evidence="12 20" id="KW-0560">Oxidoreductase</keyword>
<comment type="pathway">
    <text evidence="4">Isoprenoid biosynthesis; isopentenyl diphosphate biosynthesis via DXP pathway; isopentenyl diphosphate from 1-deoxy-D-xylulose 5-phosphate: step 1/6.</text>
</comment>
<dbReference type="STRING" id="5874.Q4UDD7"/>
<dbReference type="eggNOG" id="ENOG502QPJ7">
    <property type="taxonomic scope" value="Eukaryota"/>
</dbReference>
<evidence type="ECO:0000256" key="13">
    <source>
        <dbReference type="ARBA" id="ARBA00023211"/>
    </source>
</evidence>
<evidence type="ECO:0000256" key="14">
    <source>
        <dbReference type="ARBA" id="ARBA00023229"/>
    </source>
</evidence>
<feature type="domain" description="DXP reductoisomerase C-terminal" evidence="19">
    <location>
        <begin position="316"/>
        <end position="431"/>
    </location>
</feature>
<comment type="subcellular location">
    <subcellularLocation>
        <location evidence="3">Plastid</location>
        <location evidence="3">Apicoplast</location>
    </subcellularLocation>
</comment>
<evidence type="ECO:0000256" key="10">
    <source>
        <dbReference type="ARBA" id="ARBA00022887"/>
    </source>
</evidence>
<dbReference type="SMR" id="Q4UDD7"/>
<evidence type="ECO:0000256" key="7">
    <source>
        <dbReference type="ARBA" id="ARBA00022640"/>
    </source>
</evidence>
<dbReference type="GO" id="GO:0070402">
    <property type="term" value="F:NADPH binding"/>
    <property type="evidence" value="ECO:0007669"/>
    <property type="project" value="InterPro"/>
</dbReference>
<dbReference type="SUPFAM" id="SSF51735">
    <property type="entry name" value="NAD(P)-binding Rossmann-fold domains"/>
    <property type="match status" value="1"/>
</dbReference>
<dbReference type="InterPro" id="IPR036291">
    <property type="entry name" value="NAD(P)-bd_dom_sf"/>
</dbReference>
<dbReference type="AlphaFoldDB" id="Q4UDD7"/>
<keyword evidence="8" id="KW-0479">Metal-binding</keyword>
<dbReference type="KEGG" id="tan:TA14290"/>
<evidence type="ECO:0000256" key="4">
    <source>
        <dbReference type="ARBA" id="ARBA00005094"/>
    </source>
</evidence>
<dbReference type="EMBL" id="CR940348">
    <property type="protein sequence ID" value="CAI74902.1"/>
    <property type="molecule type" value="Genomic_DNA"/>
</dbReference>
<evidence type="ECO:0000256" key="1">
    <source>
        <dbReference type="ARBA" id="ARBA00001936"/>
    </source>
</evidence>
<dbReference type="Pfam" id="PF02670">
    <property type="entry name" value="DXP_reductoisom"/>
    <property type="match status" value="1"/>
</dbReference>
<keyword evidence="10" id="KW-0933">Apicoplast</keyword>
<keyword evidence="21" id="KW-1185">Reference proteome</keyword>
<dbReference type="GO" id="GO:0030145">
    <property type="term" value="F:manganese ion binding"/>
    <property type="evidence" value="ECO:0007669"/>
    <property type="project" value="TreeGrafter"/>
</dbReference>
<evidence type="ECO:0000313" key="20">
    <source>
        <dbReference type="EMBL" id="CAI74902.1"/>
    </source>
</evidence>
<keyword evidence="9" id="KW-0521">NADP</keyword>
<dbReference type="Gene3D" id="3.40.50.720">
    <property type="entry name" value="NAD(P)-binding Rossmann-like Domain"/>
    <property type="match status" value="1"/>
</dbReference>
<dbReference type="EC" id="1.1.1.267" evidence="6"/>
<comment type="cofactor">
    <cofactor evidence="1">
        <name>Mn(2+)</name>
        <dbReference type="ChEBI" id="CHEBI:29035"/>
    </cofactor>
</comment>
<gene>
    <name evidence="20" type="ORF">TA14290</name>
</gene>
<evidence type="ECO:0000256" key="11">
    <source>
        <dbReference type="ARBA" id="ARBA00022946"/>
    </source>
</evidence>
<dbReference type="Proteomes" id="UP000001950">
    <property type="component" value="Chromosome 2"/>
</dbReference>
<evidence type="ECO:0000256" key="3">
    <source>
        <dbReference type="ARBA" id="ARBA00004467"/>
    </source>
</evidence>
<dbReference type="InterPro" id="IPR013644">
    <property type="entry name" value="DXP_reductoisomerase_C"/>
</dbReference>
<feature type="domain" description="1-deoxy-D-xylulose 5-phosphate reductoisomerase N-terminal" evidence="17">
    <location>
        <begin position="39"/>
        <end position="169"/>
    </location>
</feature>
<protein>
    <recommendedName>
        <fullName evidence="16">1-deoxy-D-xylulose 5-phosphate reductoisomerase, apicoplastic</fullName>
        <ecNumber evidence="6">1.1.1.267</ecNumber>
    </recommendedName>
</protein>
<dbReference type="PANTHER" id="PTHR30525:SF0">
    <property type="entry name" value="1-DEOXY-D-XYLULOSE 5-PHOSPHATE REDUCTOISOMERASE, CHLOROPLASTIC"/>
    <property type="match status" value="1"/>
</dbReference>
<evidence type="ECO:0000256" key="12">
    <source>
        <dbReference type="ARBA" id="ARBA00023002"/>
    </source>
</evidence>
<keyword evidence="11" id="KW-0809">Transit peptide</keyword>
<dbReference type="GO" id="GO:0020011">
    <property type="term" value="C:apicoplast"/>
    <property type="evidence" value="ECO:0007669"/>
    <property type="project" value="UniProtKB-SubCell"/>
</dbReference>
<dbReference type="RefSeq" id="XP_952634.1">
    <property type="nucleotide sequence ID" value="XM_947541.1"/>
</dbReference>
<sequence>MKSTLYSTFLIIFLLSNSYSFFFKTKNTPLKVFSGPIKVAIMGSTGSVGTQALEVIRNLNNLEGGSEPKFKVVALAAKSNHKLLSQQVNEFKPQVCHILKNYEKLPNLLKRKCEILSDKSDLLDLCRKLDYDLIIMAISGCDGIEPTMAAAESGKKIALSNKESVVSAGSLLSKVVKKYKTTVIPVDSEHNAIFQCLDDGQVDTTRITYVTSISSQVLAGVKNLILTTSGGPFLGKKYPEYKNLKTSDNISHPVWKMGSKITVDSSTMMNKALEVLEAHHLFGIHLDNIKILVHKECLVHSLVEFVDNSVLCQMYLPDMKLPISHSLNWPNRTKNSLLPLDLRGKALTFKEADFENFPFLCLGYEVGRMGGLYPAVFNAANDVANDLFRSNMIDYDQLYHIVRETVEEFNNPDLNDDSLQDIMYADSWAKETANKVYSRVVT</sequence>
<comment type="cofactor">
    <cofactor evidence="2">
        <name>Mg(2+)</name>
        <dbReference type="ChEBI" id="CHEBI:18420"/>
    </cofactor>
</comment>
<dbReference type="FunFam" id="3.40.50.720:FF:000045">
    <property type="entry name" value="1-deoxy-D-xylulose 5-phosphate reductoisomerase"/>
    <property type="match status" value="1"/>
</dbReference>
<evidence type="ECO:0000256" key="2">
    <source>
        <dbReference type="ARBA" id="ARBA00001946"/>
    </source>
</evidence>
<dbReference type="OMA" id="AHPNWVM"/>
<dbReference type="PIRSF" id="PIRSF006205">
    <property type="entry name" value="Dxp_reductismrs"/>
    <property type="match status" value="1"/>
</dbReference>
<comment type="catalytic activity">
    <reaction evidence="15">
        <text>2-C-methyl-D-erythritol 4-phosphate + NADP(+) = 1-deoxy-D-xylulose 5-phosphate + NADPH + H(+)</text>
        <dbReference type="Rhea" id="RHEA:13717"/>
        <dbReference type="ChEBI" id="CHEBI:15378"/>
        <dbReference type="ChEBI" id="CHEBI:57783"/>
        <dbReference type="ChEBI" id="CHEBI:57792"/>
        <dbReference type="ChEBI" id="CHEBI:58262"/>
        <dbReference type="ChEBI" id="CHEBI:58349"/>
        <dbReference type="EC" id="1.1.1.267"/>
    </reaction>
    <physiologicalReaction direction="right-to-left" evidence="15">
        <dbReference type="Rhea" id="RHEA:13719"/>
    </physiologicalReaction>
</comment>
<accession>Q4UDD7</accession>
<dbReference type="GO" id="GO:0030604">
    <property type="term" value="F:1-deoxy-D-xylulose-5-phosphate reductoisomerase activity"/>
    <property type="evidence" value="ECO:0007669"/>
    <property type="project" value="UniProtKB-EC"/>
</dbReference>
<dbReference type="OrthoDB" id="3482at2759"/>
<dbReference type="SUPFAM" id="SSF69055">
    <property type="entry name" value="1-deoxy-D-xylulose-5-phosphate reductoisomerase, C-terminal domain"/>
    <property type="match status" value="1"/>
</dbReference>
<evidence type="ECO:0000259" key="17">
    <source>
        <dbReference type="Pfam" id="PF02670"/>
    </source>
</evidence>
<evidence type="ECO:0000256" key="9">
    <source>
        <dbReference type="ARBA" id="ARBA00022857"/>
    </source>
</evidence>
<feature type="domain" description="1-deoxy-D-xylulose 5-phosphate reductoisomerase C-terminal" evidence="18">
    <location>
        <begin position="183"/>
        <end position="282"/>
    </location>
</feature>
<keyword evidence="7" id="KW-0934">Plastid</keyword>
<evidence type="ECO:0000256" key="5">
    <source>
        <dbReference type="ARBA" id="ARBA00006825"/>
    </source>
</evidence>
<evidence type="ECO:0000256" key="16">
    <source>
        <dbReference type="ARBA" id="ARBA00073770"/>
    </source>
</evidence>
<comment type="similarity">
    <text evidence="5">Belongs to the DXR family.</text>
</comment>
<dbReference type="InterPro" id="IPR003821">
    <property type="entry name" value="DXP_reductoisomerase"/>
</dbReference>
<evidence type="ECO:0000256" key="15">
    <source>
        <dbReference type="ARBA" id="ARBA00048543"/>
    </source>
</evidence>
<dbReference type="GO" id="GO:0051484">
    <property type="term" value="P:isopentenyl diphosphate biosynthetic process, methylerythritol 4-phosphate pathway involved in terpenoid biosynthetic process"/>
    <property type="evidence" value="ECO:0007669"/>
    <property type="project" value="TreeGrafter"/>
</dbReference>
<dbReference type="VEuPathDB" id="PiroplasmaDB:TA14290"/>
<dbReference type="InterPro" id="IPR013512">
    <property type="entry name" value="DXP_reductoisomerase_N"/>
</dbReference>
<keyword evidence="13" id="KW-0464">Manganese</keyword>
<evidence type="ECO:0000259" key="18">
    <source>
        <dbReference type="Pfam" id="PF08436"/>
    </source>
</evidence>
<dbReference type="Pfam" id="PF08436">
    <property type="entry name" value="DXP_redisom_C"/>
    <property type="match status" value="1"/>
</dbReference>
<dbReference type="Pfam" id="PF13288">
    <property type="entry name" value="DXPR_C"/>
    <property type="match status" value="1"/>
</dbReference>
<name>Q4UDD7_THEAN</name>
<dbReference type="PANTHER" id="PTHR30525">
    <property type="entry name" value="1-DEOXY-D-XYLULOSE 5-PHOSPHATE REDUCTOISOMERASE"/>
    <property type="match status" value="1"/>
</dbReference>
<dbReference type="InterPro" id="IPR036169">
    <property type="entry name" value="DXPR_C_sf"/>
</dbReference>
<dbReference type="FunCoup" id="Q4UDD7">
    <property type="interactions" value="37"/>
</dbReference>
<evidence type="ECO:0000259" key="19">
    <source>
        <dbReference type="Pfam" id="PF13288"/>
    </source>
</evidence>
<dbReference type="GeneID" id="3861634"/>
<evidence type="ECO:0000256" key="8">
    <source>
        <dbReference type="ARBA" id="ARBA00022723"/>
    </source>
</evidence>
<evidence type="ECO:0000256" key="6">
    <source>
        <dbReference type="ARBA" id="ARBA00012366"/>
    </source>
</evidence>
<dbReference type="NCBIfam" id="TIGR00243">
    <property type="entry name" value="Dxr"/>
    <property type="match status" value="1"/>
</dbReference>
<dbReference type="InterPro" id="IPR026877">
    <property type="entry name" value="DXPR_C"/>
</dbReference>